<evidence type="ECO:0000313" key="1">
    <source>
        <dbReference type="EMBL" id="CAL1300163.1"/>
    </source>
</evidence>
<evidence type="ECO:0000313" key="2">
    <source>
        <dbReference type="Proteomes" id="UP001497382"/>
    </source>
</evidence>
<keyword evidence="2" id="KW-1185">Reference proteome</keyword>
<dbReference type="AlphaFoldDB" id="A0AAV2BVR8"/>
<name>A0AAV2BVR8_9ARAC</name>
<accession>A0AAV2BVR8</accession>
<dbReference type="EMBL" id="CAXIEN010000537">
    <property type="protein sequence ID" value="CAL1300163.1"/>
    <property type="molecule type" value="Genomic_DNA"/>
</dbReference>
<dbReference type="Proteomes" id="UP001497382">
    <property type="component" value="Unassembled WGS sequence"/>
</dbReference>
<protein>
    <submittedName>
        <fullName evidence="1">Uncharacterized protein</fullName>
    </submittedName>
</protein>
<proteinExistence type="predicted"/>
<sequence>MNSDYLVWCRKIDKCEVPKFVQHFQKLKCISPNKDEFCSVVLKMTETFITLES</sequence>
<comment type="caution">
    <text evidence="1">The sequence shown here is derived from an EMBL/GenBank/DDBJ whole genome shotgun (WGS) entry which is preliminary data.</text>
</comment>
<reference evidence="1 2" key="1">
    <citation type="submission" date="2024-04" db="EMBL/GenBank/DDBJ databases">
        <authorList>
            <person name="Rising A."/>
            <person name="Reimegard J."/>
            <person name="Sonavane S."/>
            <person name="Akerstrom W."/>
            <person name="Nylinder S."/>
            <person name="Hedman E."/>
            <person name="Kallberg Y."/>
        </authorList>
    </citation>
    <scope>NUCLEOTIDE SEQUENCE [LARGE SCALE GENOMIC DNA]</scope>
</reference>
<organism evidence="1 2">
    <name type="scientific">Larinioides sclopetarius</name>
    <dbReference type="NCBI Taxonomy" id="280406"/>
    <lineage>
        <taxon>Eukaryota</taxon>
        <taxon>Metazoa</taxon>
        <taxon>Ecdysozoa</taxon>
        <taxon>Arthropoda</taxon>
        <taxon>Chelicerata</taxon>
        <taxon>Arachnida</taxon>
        <taxon>Araneae</taxon>
        <taxon>Araneomorphae</taxon>
        <taxon>Entelegynae</taxon>
        <taxon>Araneoidea</taxon>
        <taxon>Araneidae</taxon>
        <taxon>Larinioides</taxon>
    </lineage>
</organism>
<gene>
    <name evidence="1" type="ORF">LARSCL_LOCUS21785</name>
</gene>